<evidence type="ECO:0000256" key="1">
    <source>
        <dbReference type="SAM" id="Phobius"/>
    </source>
</evidence>
<keyword evidence="1" id="KW-0472">Membrane</keyword>
<dbReference type="InterPro" id="IPR043713">
    <property type="entry name" value="DUF5654"/>
</dbReference>
<name>A0A1F7U6U7_9BACT</name>
<dbReference type="EMBL" id="MGDZ01000012">
    <property type="protein sequence ID" value="OGL73979.1"/>
    <property type="molecule type" value="Genomic_DNA"/>
</dbReference>
<dbReference type="STRING" id="1802391.A3D72_00325"/>
<keyword evidence="1" id="KW-1133">Transmembrane helix</keyword>
<feature type="transmembrane region" description="Helical" evidence="1">
    <location>
        <begin position="12"/>
        <end position="33"/>
    </location>
</feature>
<protein>
    <submittedName>
        <fullName evidence="2">Uncharacterized protein</fullName>
    </submittedName>
</protein>
<proteinExistence type="predicted"/>
<keyword evidence="1" id="KW-0812">Transmembrane</keyword>
<reference evidence="2 3" key="1">
    <citation type="journal article" date="2016" name="Nat. Commun.">
        <title>Thousands of microbial genomes shed light on interconnected biogeochemical processes in an aquifer system.</title>
        <authorList>
            <person name="Anantharaman K."/>
            <person name="Brown C.T."/>
            <person name="Hug L.A."/>
            <person name="Sharon I."/>
            <person name="Castelle C.J."/>
            <person name="Probst A.J."/>
            <person name="Thomas B.C."/>
            <person name="Singh A."/>
            <person name="Wilkins M.J."/>
            <person name="Karaoz U."/>
            <person name="Brodie E.L."/>
            <person name="Williams K.H."/>
            <person name="Hubbard S.S."/>
            <person name="Banfield J.F."/>
        </authorList>
    </citation>
    <scope>NUCLEOTIDE SEQUENCE [LARGE SCALE GENOMIC DNA]</scope>
</reference>
<comment type="caution">
    <text evidence="2">The sequence shown here is derived from an EMBL/GenBank/DDBJ whole genome shotgun (WGS) entry which is preliminary data.</text>
</comment>
<dbReference type="Proteomes" id="UP000176303">
    <property type="component" value="Unassembled WGS sequence"/>
</dbReference>
<dbReference type="AlphaFoldDB" id="A0A1F7U6U7"/>
<dbReference type="Pfam" id="PF18898">
    <property type="entry name" value="DUF5654"/>
    <property type="match status" value="1"/>
</dbReference>
<evidence type="ECO:0000313" key="2">
    <source>
        <dbReference type="EMBL" id="OGL73979.1"/>
    </source>
</evidence>
<organism evidence="2 3">
    <name type="scientific">Candidatus Uhrbacteria bacterium RIFCSPHIGHO2_02_FULL_57_19</name>
    <dbReference type="NCBI Taxonomy" id="1802391"/>
    <lineage>
        <taxon>Bacteria</taxon>
        <taxon>Candidatus Uhriibacteriota</taxon>
    </lineage>
</organism>
<feature type="transmembrane region" description="Helical" evidence="1">
    <location>
        <begin position="53"/>
        <end position="74"/>
    </location>
</feature>
<evidence type="ECO:0000313" key="3">
    <source>
        <dbReference type="Proteomes" id="UP000176303"/>
    </source>
</evidence>
<accession>A0A1F7U6U7</accession>
<gene>
    <name evidence="2" type="ORF">A3D72_00325</name>
</gene>
<sequence>MSKGGKSKSLRLAILEQMAVLAAGGFGLVAALAWNDAIQALFVEVFPKVSGLWAKFIYAIFVTVVVVLVSIRLGKMIDSIKKEL</sequence>